<comment type="caution">
    <text evidence="2">The sequence shown here is derived from an EMBL/GenBank/DDBJ whole genome shotgun (WGS) entry which is preliminary data.</text>
</comment>
<dbReference type="RefSeq" id="WP_152841011.1">
    <property type="nucleotide sequence ID" value="NZ_WHUG01000016.1"/>
</dbReference>
<keyword evidence="3" id="KW-1185">Reference proteome</keyword>
<dbReference type="EMBL" id="WHUG01000016">
    <property type="protein sequence ID" value="MQA41816.1"/>
    <property type="molecule type" value="Genomic_DNA"/>
</dbReference>
<proteinExistence type="predicted"/>
<evidence type="ECO:0000313" key="3">
    <source>
        <dbReference type="Proteomes" id="UP000440498"/>
    </source>
</evidence>
<accession>A0A6A7N9R5</accession>
<evidence type="ECO:0000256" key="1">
    <source>
        <dbReference type="SAM" id="Phobius"/>
    </source>
</evidence>
<keyword evidence="1" id="KW-1133">Transmembrane helix</keyword>
<name>A0A6A7N9R5_9BURK</name>
<keyword evidence="1" id="KW-0812">Transmembrane</keyword>
<feature type="transmembrane region" description="Helical" evidence="1">
    <location>
        <begin position="118"/>
        <end position="140"/>
    </location>
</feature>
<organism evidence="2 3">
    <name type="scientific">Rugamonas aquatica</name>
    <dbReference type="NCBI Taxonomy" id="2743357"/>
    <lineage>
        <taxon>Bacteria</taxon>
        <taxon>Pseudomonadati</taxon>
        <taxon>Pseudomonadota</taxon>
        <taxon>Betaproteobacteria</taxon>
        <taxon>Burkholderiales</taxon>
        <taxon>Oxalobacteraceae</taxon>
        <taxon>Telluria group</taxon>
        <taxon>Rugamonas</taxon>
    </lineage>
</organism>
<dbReference type="Proteomes" id="UP000440498">
    <property type="component" value="Unassembled WGS sequence"/>
</dbReference>
<sequence>MDQHKLRSLVFEKTGVRIDVDDPVFALVALNEAVLAETVERHIALIDAASQELVQHARSAGGLGAQHDGVRKPAALDATNEPAAVPAATAAGYAPAPAMPVRAIATQSPAITPRELRLLGAAAGVSVLSALLVLGGQAAFFRPLPPPAPVIQQAKALTPEQSTALANADKLNKAIQKLDPKLRAQLQAELQK</sequence>
<protein>
    <submittedName>
        <fullName evidence="2">Uncharacterized protein</fullName>
    </submittedName>
</protein>
<dbReference type="AlphaFoldDB" id="A0A6A7N9R5"/>
<gene>
    <name evidence="2" type="ORF">GEV02_27080</name>
</gene>
<keyword evidence="1" id="KW-0472">Membrane</keyword>
<reference evidence="2 3" key="1">
    <citation type="submission" date="2019-10" db="EMBL/GenBank/DDBJ databases">
        <title>Two novel species isolated from a subtropical stream in China.</title>
        <authorList>
            <person name="Lu H."/>
        </authorList>
    </citation>
    <scope>NUCLEOTIDE SEQUENCE [LARGE SCALE GENOMIC DNA]</scope>
    <source>
        <strain evidence="2 3">FT29W</strain>
    </source>
</reference>
<evidence type="ECO:0000313" key="2">
    <source>
        <dbReference type="EMBL" id="MQA41816.1"/>
    </source>
</evidence>